<proteinExistence type="predicted"/>
<name>A0A0D9NHU8_METAN</name>
<dbReference type="EMBL" id="KE384809">
    <property type="protein sequence ID" value="KJK73529.1"/>
    <property type="molecule type" value="Genomic_DNA"/>
</dbReference>
<dbReference type="AlphaFoldDB" id="A0A0D9NHU8"/>
<evidence type="ECO:0000313" key="4">
    <source>
        <dbReference type="Proteomes" id="UP000054544"/>
    </source>
</evidence>
<dbReference type="Pfam" id="PF00078">
    <property type="entry name" value="RVT_1"/>
    <property type="match status" value="1"/>
</dbReference>
<keyword evidence="4" id="KW-1185">Reference proteome</keyword>
<protein>
    <recommendedName>
        <fullName evidence="2">Reverse transcriptase domain-containing protein</fullName>
    </recommendedName>
</protein>
<accession>A0A0D9NHU8</accession>
<dbReference type="PANTHER" id="PTHR33481">
    <property type="entry name" value="REVERSE TRANSCRIPTASE"/>
    <property type="match status" value="1"/>
</dbReference>
<dbReference type="Proteomes" id="UP000054544">
    <property type="component" value="Unassembled WGS sequence"/>
</dbReference>
<organism evidence="3 4">
    <name type="scientific">Metarhizium anisopliae BRIP 53293</name>
    <dbReference type="NCBI Taxonomy" id="1291518"/>
    <lineage>
        <taxon>Eukaryota</taxon>
        <taxon>Fungi</taxon>
        <taxon>Dikarya</taxon>
        <taxon>Ascomycota</taxon>
        <taxon>Pezizomycotina</taxon>
        <taxon>Sordariomycetes</taxon>
        <taxon>Hypocreomycetidae</taxon>
        <taxon>Hypocreales</taxon>
        <taxon>Clavicipitaceae</taxon>
        <taxon>Metarhizium</taxon>
    </lineage>
</organism>
<feature type="domain" description="Reverse transcriptase" evidence="2">
    <location>
        <begin position="1"/>
        <end position="244"/>
    </location>
</feature>
<evidence type="ECO:0000313" key="3">
    <source>
        <dbReference type="EMBL" id="KJK73529.1"/>
    </source>
</evidence>
<feature type="region of interest" description="Disordered" evidence="1">
    <location>
        <begin position="573"/>
        <end position="597"/>
    </location>
</feature>
<dbReference type="PROSITE" id="PS50878">
    <property type="entry name" value="RT_POL"/>
    <property type="match status" value="1"/>
</dbReference>
<gene>
    <name evidence="3" type="ORF">H634G_11215</name>
</gene>
<evidence type="ECO:0000259" key="2">
    <source>
        <dbReference type="PROSITE" id="PS50878"/>
    </source>
</evidence>
<dbReference type="PANTHER" id="PTHR33481:SF1">
    <property type="entry name" value="ENDONUCLEASE_EXONUCLEASE_PHOSPHATASE DOMAIN-CONTAINING PROTEIN-RELATED"/>
    <property type="match status" value="1"/>
</dbReference>
<dbReference type="STRING" id="1291518.A0A0D9NHU8"/>
<evidence type="ECO:0000256" key="1">
    <source>
        <dbReference type="SAM" id="MobiDB-lite"/>
    </source>
</evidence>
<sequence length="655" mass="73520">MELENTAKGAAKQYHDAIRQQKRTHWDEFLADNDNIWQAAKYLKSGKDVAFDKVPQLIKADGSRTLDGKEQAQELLTSFFPPLPHNIDDEGPRPQRTAVPMPDLTMEEVERQLHLGKSWKAPGQDATIQVNGQISEVQSLPRAGLPQGSPLSPILYLFFNADLVQRHIDANGGAIAFVDDFTAWVASPTLQLNRDKLQAVIDSALQWERRSGATFETEKTAIIHFTKNARKFNNDPFTIKGQNIHPKDHVKILGVVMDSRLKYKQHIAKAASKGLQAALELTRLKGLSAVTARQLFLATVAPAVDYASNVWTHAYKYRNMGPINRVQRVGAQAIVGTFLTTATSVAEAEASIPTAKERFLKRAIKLWVDIHTLPKTNPLHRITTRMRKFYKPCRSPFHQVACRLKEIPMQDIESIIPFALSPWEKRIQAFQYVNADKEKGQQWDVCTAVSSSARNDVVGVGGVMRAMTHADAKATSETFSFTLGWRSEQNPYSGELAAMAYALRNMPDISHRRVALLTTNKAVALSLCNPRQQSGQEYIRCIYDSINKLWRTGNGILVFWMPNTEENELLRSAKREARQASKEGATPETQFPRMKSTTLNLEKKKLTAERSLPDDVGKHSKRVDAALPVEDRHDKTKQLTLSNKGNAIPPMCLWT</sequence>
<reference evidence="4" key="1">
    <citation type="journal article" date="2014" name="BMC Genomics">
        <title>The genome sequence of the biocontrol fungus Metarhizium anisopliae and comparative genomics of Metarhizium species.</title>
        <authorList>
            <person name="Pattemore J.A."/>
            <person name="Hane J.K."/>
            <person name="Williams A.H."/>
            <person name="Wilson B.A."/>
            <person name="Stodart B.J."/>
            <person name="Ash G.J."/>
        </authorList>
    </citation>
    <scope>NUCLEOTIDE SEQUENCE [LARGE SCALE GENOMIC DNA]</scope>
    <source>
        <strain evidence="4">BRIP 53293</strain>
    </source>
</reference>
<dbReference type="InterPro" id="IPR000477">
    <property type="entry name" value="RT_dom"/>
</dbReference>